<gene>
    <name evidence="1" type="ORF">SAMN03080601_03466</name>
</gene>
<organism evidence="1 2">
    <name type="scientific">Alkalitalea saponilacus</name>
    <dbReference type="NCBI Taxonomy" id="889453"/>
    <lineage>
        <taxon>Bacteria</taxon>
        <taxon>Pseudomonadati</taxon>
        <taxon>Bacteroidota</taxon>
        <taxon>Bacteroidia</taxon>
        <taxon>Marinilabiliales</taxon>
        <taxon>Marinilabiliaceae</taxon>
        <taxon>Alkalitalea</taxon>
    </lineage>
</organism>
<dbReference type="NCBIfam" id="NF038324">
    <property type="entry name" value="DrmB_fam"/>
    <property type="match status" value="1"/>
</dbReference>
<sequence>MPNDKIKHGRSKHISNYGGVGSLIETTDNSIIIETFDNWGYSDLNEKLAHYIIKDDRLLQRLKNKFPNLKHLVSIPTDRDSFLHQVRPKANYFPKWFYCTYCNRFASYFEWKNRWRSAGKNLDFFNPPKCSNKVCKENHLEQIRFVMTCSNGHIHDLPWEYWNNRLASDKSNVEENEDDNKNEKQSGPQLDYTKRCCEQQDLIYKISRENTELSGIWIECKSCKKKANLKGIFNFEKKCDGKKYWLGQLNGKFHEEECGITMQPSISVKLKTSNSVYYANTLSSLYIPELQNPLSTEIRIDIDNMVESEQFTTEQIVQLISIQKKIDKELVLQYLESGEIKYIPDNVYRQTEYEYFLEKEQPDNKQIKFRVIDCTEQINGFSKLVKIDKLKKTTVQTSFTRNEPIDIDSILQDQTEYEYSVQRQSVSKNNFDSKTLPALESYGEGILFILDKSKLEQWEKQQDVIERTEKIKFNAESADWKSHQIIAKTLTPRKVLIHTLSHLIMRELEYVCGYPSSSLSERLYVSETMHGFLISAFDGTDGYLGGLSNLCNDLENLRKIIESSIFRATDCSSDPICIESEGQGVGQLNLAACHSCTLTPETSCELSNLYLDRNLVIHNEFGYFKTMID</sequence>
<dbReference type="EMBL" id="FUYV01000036">
    <property type="protein sequence ID" value="SKC24173.1"/>
    <property type="molecule type" value="Genomic_DNA"/>
</dbReference>
<dbReference type="KEGG" id="asx:CDL62_15665"/>
<name>A0A1T5HU04_9BACT</name>
<evidence type="ECO:0008006" key="3">
    <source>
        <dbReference type="Google" id="ProtNLM"/>
    </source>
</evidence>
<dbReference type="STRING" id="889453.SAMN03080601_03466"/>
<keyword evidence="2" id="KW-1185">Reference proteome</keyword>
<dbReference type="InterPro" id="IPR047721">
    <property type="entry name" value="DrmB"/>
</dbReference>
<dbReference type="AlphaFoldDB" id="A0A1T5HU04"/>
<reference evidence="1 2" key="1">
    <citation type="submission" date="2017-02" db="EMBL/GenBank/DDBJ databases">
        <authorList>
            <person name="Peterson S.W."/>
        </authorList>
    </citation>
    <scope>NUCLEOTIDE SEQUENCE [LARGE SCALE GENOMIC DNA]</scope>
    <source>
        <strain evidence="1 2">DSM 24412</strain>
    </source>
</reference>
<proteinExistence type="predicted"/>
<protein>
    <recommendedName>
        <fullName evidence="3">DUF1998 domain-containing protein</fullName>
    </recommendedName>
</protein>
<dbReference type="Proteomes" id="UP000191055">
    <property type="component" value="Unassembled WGS sequence"/>
</dbReference>
<evidence type="ECO:0000313" key="2">
    <source>
        <dbReference type="Proteomes" id="UP000191055"/>
    </source>
</evidence>
<dbReference type="RefSeq" id="WP_079559123.1">
    <property type="nucleotide sequence ID" value="NZ_CP021904.1"/>
</dbReference>
<accession>A0A1T5HU04</accession>
<evidence type="ECO:0000313" key="1">
    <source>
        <dbReference type="EMBL" id="SKC24173.1"/>
    </source>
</evidence>
<dbReference type="OrthoDB" id="9134227at2"/>